<organism evidence="2 3">
    <name type="scientific">Panicum virgatum</name>
    <name type="common">Blackwell switchgrass</name>
    <dbReference type="NCBI Taxonomy" id="38727"/>
    <lineage>
        <taxon>Eukaryota</taxon>
        <taxon>Viridiplantae</taxon>
        <taxon>Streptophyta</taxon>
        <taxon>Embryophyta</taxon>
        <taxon>Tracheophyta</taxon>
        <taxon>Spermatophyta</taxon>
        <taxon>Magnoliopsida</taxon>
        <taxon>Liliopsida</taxon>
        <taxon>Poales</taxon>
        <taxon>Poaceae</taxon>
        <taxon>PACMAD clade</taxon>
        <taxon>Panicoideae</taxon>
        <taxon>Panicodae</taxon>
        <taxon>Paniceae</taxon>
        <taxon>Panicinae</taxon>
        <taxon>Panicum</taxon>
        <taxon>Panicum sect. Hiantes</taxon>
    </lineage>
</organism>
<dbReference type="Proteomes" id="UP000823388">
    <property type="component" value="Chromosome 1K"/>
</dbReference>
<comment type="caution">
    <text evidence="2">The sequence shown here is derived from an EMBL/GenBank/DDBJ whole genome shotgun (WGS) entry which is preliminary data.</text>
</comment>
<evidence type="ECO:0000313" key="2">
    <source>
        <dbReference type="EMBL" id="KAG2655766.1"/>
    </source>
</evidence>
<protein>
    <submittedName>
        <fullName evidence="2">Uncharacterized protein</fullName>
    </submittedName>
</protein>
<dbReference type="AlphaFoldDB" id="A0A8T0XD04"/>
<gene>
    <name evidence="2" type="ORF">PVAP13_1KG035500</name>
</gene>
<evidence type="ECO:0000256" key="1">
    <source>
        <dbReference type="SAM" id="Phobius"/>
    </source>
</evidence>
<keyword evidence="1" id="KW-1133">Transmembrane helix</keyword>
<accession>A0A8T0XD04</accession>
<keyword evidence="1" id="KW-0812">Transmembrane</keyword>
<proteinExistence type="predicted"/>
<keyword evidence="3" id="KW-1185">Reference proteome</keyword>
<evidence type="ECO:0000313" key="3">
    <source>
        <dbReference type="Proteomes" id="UP000823388"/>
    </source>
</evidence>
<dbReference type="EMBL" id="CM029037">
    <property type="protein sequence ID" value="KAG2655766.1"/>
    <property type="molecule type" value="Genomic_DNA"/>
</dbReference>
<feature type="transmembrane region" description="Helical" evidence="1">
    <location>
        <begin position="42"/>
        <end position="62"/>
    </location>
</feature>
<sequence length="74" mass="8352">MKVCFRVAVTLENTKTKLLVMKKMSNFSQNGGSSWLMLDLELLWPLASWILATVSSLGARILGRGSRWRPDRGK</sequence>
<keyword evidence="1" id="KW-0472">Membrane</keyword>
<reference evidence="2" key="1">
    <citation type="submission" date="2020-05" db="EMBL/GenBank/DDBJ databases">
        <title>WGS assembly of Panicum virgatum.</title>
        <authorList>
            <person name="Lovell J.T."/>
            <person name="Jenkins J."/>
            <person name="Shu S."/>
            <person name="Juenger T.E."/>
            <person name="Schmutz J."/>
        </authorList>
    </citation>
    <scope>NUCLEOTIDE SEQUENCE</scope>
    <source>
        <strain evidence="2">AP13</strain>
    </source>
</reference>
<name>A0A8T0XD04_PANVG</name>